<feature type="transmembrane region" description="Helical" evidence="1">
    <location>
        <begin position="51"/>
        <end position="73"/>
    </location>
</feature>
<reference evidence="3" key="1">
    <citation type="submission" date="2016-10" db="EMBL/GenBank/DDBJ databases">
        <authorList>
            <person name="Varghese N."/>
            <person name="Submissions S."/>
        </authorList>
    </citation>
    <scope>NUCLEOTIDE SEQUENCE [LARGE SCALE GENOMIC DNA]</scope>
    <source>
        <strain evidence="3">DSM 18733</strain>
    </source>
</reference>
<sequence>MRKPDRNEMTDQEIEAVLVEALKKEPEISLPYGFAAIVTRKVFIQTNLFGIYVKALLLAIGIGALAGIALFLYRPNLMNPLISTLIDMKYVVLFILVVVCLIQYIDQKVVHRHFETT</sequence>
<keyword evidence="1" id="KW-1133">Transmembrane helix</keyword>
<evidence type="ECO:0000313" key="3">
    <source>
        <dbReference type="Proteomes" id="UP000199421"/>
    </source>
</evidence>
<evidence type="ECO:0000256" key="1">
    <source>
        <dbReference type="SAM" id="Phobius"/>
    </source>
</evidence>
<evidence type="ECO:0000313" key="2">
    <source>
        <dbReference type="EMBL" id="SEL57036.1"/>
    </source>
</evidence>
<proteinExistence type="predicted"/>
<keyword evidence="1" id="KW-0472">Membrane</keyword>
<dbReference type="RefSeq" id="WP_139202263.1">
    <property type="nucleotide sequence ID" value="NZ_FOAF01000002.1"/>
</dbReference>
<dbReference type="STRING" id="407022.SAMN05661044_02903"/>
<keyword evidence="3" id="KW-1185">Reference proteome</keyword>
<dbReference type="OrthoDB" id="961830at2"/>
<protein>
    <submittedName>
        <fullName evidence="2">Uncharacterized protein</fullName>
    </submittedName>
</protein>
<accession>A0A1H7R9U5</accession>
<feature type="transmembrane region" description="Helical" evidence="1">
    <location>
        <begin position="85"/>
        <end position="105"/>
    </location>
</feature>
<dbReference type="AlphaFoldDB" id="A0A1H7R9U5"/>
<gene>
    <name evidence="2" type="ORF">SAMN05661044_02903</name>
</gene>
<dbReference type="Proteomes" id="UP000199421">
    <property type="component" value="Unassembled WGS sequence"/>
</dbReference>
<dbReference type="EMBL" id="FOAF01000002">
    <property type="protein sequence ID" value="SEL57036.1"/>
    <property type="molecule type" value="Genomic_DNA"/>
</dbReference>
<organism evidence="2 3">
    <name type="scientific">Olivibacter domesticus</name>
    <name type="common">Pseudosphingobacterium domesticum</name>
    <dbReference type="NCBI Taxonomy" id="407022"/>
    <lineage>
        <taxon>Bacteria</taxon>
        <taxon>Pseudomonadati</taxon>
        <taxon>Bacteroidota</taxon>
        <taxon>Sphingobacteriia</taxon>
        <taxon>Sphingobacteriales</taxon>
        <taxon>Sphingobacteriaceae</taxon>
        <taxon>Olivibacter</taxon>
    </lineage>
</organism>
<name>A0A1H7R9U5_OLID1</name>
<keyword evidence="1" id="KW-0812">Transmembrane</keyword>